<organism evidence="2 3">
    <name type="scientific">Polymorphobacter multimanifer</name>
    <dbReference type="NCBI Taxonomy" id="1070431"/>
    <lineage>
        <taxon>Bacteria</taxon>
        <taxon>Pseudomonadati</taxon>
        <taxon>Pseudomonadota</taxon>
        <taxon>Alphaproteobacteria</taxon>
        <taxon>Sphingomonadales</taxon>
        <taxon>Sphingosinicellaceae</taxon>
        <taxon>Polymorphobacter</taxon>
    </lineage>
</organism>
<dbReference type="Proteomes" id="UP000538147">
    <property type="component" value="Unassembled WGS sequence"/>
</dbReference>
<accession>A0A841L1R5</accession>
<proteinExistence type="predicted"/>
<dbReference type="Pfam" id="PF05368">
    <property type="entry name" value="NmrA"/>
    <property type="match status" value="1"/>
</dbReference>
<dbReference type="AlphaFoldDB" id="A0A841L1R5"/>
<dbReference type="Gene3D" id="3.40.50.720">
    <property type="entry name" value="NAD(P)-binding Rossmann-like Domain"/>
    <property type="match status" value="1"/>
</dbReference>
<gene>
    <name evidence="2" type="ORF">FHS79_000917</name>
</gene>
<dbReference type="InterPro" id="IPR036291">
    <property type="entry name" value="NAD(P)-bd_dom_sf"/>
</dbReference>
<evidence type="ECO:0000259" key="1">
    <source>
        <dbReference type="Pfam" id="PF05368"/>
    </source>
</evidence>
<dbReference type="PANTHER" id="PTHR43162">
    <property type="match status" value="1"/>
</dbReference>
<keyword evidence="3" id="KW-1185">Reference proteome</keyword>
<feature type="domain" description="NmrA-like" evidence="1">
    <location>
        <begin position="2"/>
        <end position="241"/>
    </location>
</feature>
<evidence type="ECO:0000313" key="3">
    <source>
        <dbReference type="Proteomes" id="UP000538147"/>
    </source>
</evidence>
<comment type="caution">
    <text evidence="2">The sequence shown here is derived from an EMBL/GenBank/DDBJ whole genome shotgun (WGS) entry which is preliminary data.</text>
</comment>
<dbReference type="InterPro" id="IPR008030">
    <property type="entry name" value="NmrA-like"/>
</dbReference>
<dbReference type="EMBL" id="JACIIV010000005">
    <property type="protein sequence ID" value="MBB6226759.1"/>
    <property type="molecule type" value="Genomic_DNA"/>
</dbReference>
<dbReference type="RefSeq" id="WP_184196054.1">
    <property type="nucleotide sequence ID" value="NZ_BMOX01000009.1"/>
</dbReference>
<reference evidence="2 3" key="1">
    <citation type="submission" date="2020-08" db="EMBL/GenBank/DDBJ databases">
        <title>Genomic Encyclopedia of Type Strains, Phase IV (KMG-IV): sequencing the most valuable type-strain genomes for metagenomic binning, comparative biology and taxonomic classification.</title>
        <authorList>
            <person name="Goeker M."/>
        </authorList>
    </citation>
    <scope>NUCLEOTIDE SEQUENCE [LARGE SCALE GENOMIC DNA]</scope>
    <source>
        <strain evidence="2 3">DSM 102189</strain>
    </source>
</reference>
<dbReference type="PANTHER" id="PTHR43162:SF1">
    <property type="entry name" value="PRESTALK A DIFFERENTIATION PROTEIN A"/>
    <property type="match status" value="1"/>
</dbReference>
<dbReference type="SUPFAM" id="SSF51735">
    <property type="entry name" value="NAD(P)-binding Rossmann-fold domains"/>
    <property type="match status" value="1"/>
</dbReference>
<dbReference type="Gene3D" id="3.90.25.10">
    <property type="entry name" value="UDP-galactose 4-epimerase, domain 1"/>
    <property type="match status" value="1"/>
</dbReference>
<name>A0A841L1R5_9SPHN</name>
<evidence type="ECO:0000313" key="2">
    <source>
        <dbReference type="EMBL" id="MBB6226759.1"/>
    </source>
</evidence>
<protein>
    <submittedName>
        <fullName evidence="2">Uncharacterized protein YbjT (DUF2867 family)</fullName>
    </submittedName>
</protein>
<sequence>MRILVIGGTGKTGSAAVTALRSRGVGAVVGARSPDRAGGKGGVALDVRDPASVEAAAAGFEAVYLLTPLGPDESEVGVDAVRALRRVGVGKIVYLAIQNLVPMRAIPHFETKIPVAAEVLADGRSVVLGANFFMDNDAMLLGAIVRAGVYPLPVGNVGVWSIAAADIGEAAANALTRRDWDGQNVPLCGPERHTGASLAANWAAVTGRPVVYGGDDVEPFLTATGLPAGWVRDDLGQMFRVTQALGCVATPAEVAASAAIIGRPPTRHIDFAAALLERSKA</sequence>
<dbReference type="InterPro" id="IPR051604">
    <property type="entry name" value="Ergot_Alk_Oxidoreductase"/>
</dbReference>